<dbReference type="Proteomes" id="UP000594121">
    <property type="component" value="Chromosome"/>
</dbReference>
<reference evidence="1 2" key="1">
    <citation type="submission" date="2020-10" db="EMBL/GenBank/DDBJ databases">
        <title>Thermofilum lucidum 3507LT sp. nov. a novel member of Thermofilaceae family isolated from Chile hot spring, and proposal of description order Thermofilales.</title>
        <authorList>
            <person name="Zayulina K.S."/>
            <person name="Elcheninov A.G."/>
            <person name="Toshchakov S.V."/>
            <person name="Kublanov I.V."/>
        </authorList>
    </citation>
    <scope>NUCLEOTIDE SEQUENCE [LARGE SCALE GENOMIC DNA]</scope>
    <source>
        <strain evidence="1 2">3507LT</strain>
    </source>
</reference>
<gene>
    <name evidence="1" type="ORF">IG193_07425</name>
</gene>
<dbReference type="KEGG" id="thel:IG193_07425"/>
<sequence>MSQKASKKMCPQGYFVNRVAEVIVKGPSMEELQEVALELVVSEVRLRSLLESGLGEAQEDILPLLDEIDRAKRMVYRAYMVLVLESRKSRVVKWR</sequence>
<evidence type="ECO:0000313" key="1">
    <source>
        <dbReference type="EMBL" id="QOJ78579.1"/>
    </source>
</evidence>
<organism evidence="1 2">
    <name type="scientific">Infirmifilum lucidum</name>
    <dbReference type="NCBI Taxonomy" id="2776706"/>
    <lineage>
        <taxon>Archaea</taxon>
        <taxon>Thermoproteota</taxon>
        <taxon>Thermoprotei</taxon>
        <taxon>Thermofilales</taxon>
        <taxon>Thermofilaceae</taxon>
        <taxon>Infirmifilum</taxon>
    </lineage>
</organism>
<dbReference type="EMBL" id="CP062310">
    <property type="protein sequence ID" value="QOJ78579.1"/>
    <property type="molecule type" value="Genomic_DNA"/>
</dbReference>
<dbReference type="AlphaFoldDB" id="A0A7L9FFR3"/>
<dbReference type="InParanoid" id="A0A7L9FFR3"/>
<protein>
    <submittedName>
        <fullName evidence="1">Uncharacterized protein</fullName>
    </submittedName>
</protein>
<accession>A0A7L9FFR3</accession>
<name>A0A7L9FFR3_9CREN</name>
<evidence type="ECO:0000313" key="2">
    <source>
        <dbReference type="Proteomes" id="UP000594121"/>
    </source>
</evidence>
<dbReference type="GeneID" id="59149715"/>
<keyword evidence="2" id="KW-1185">Reference proteome</keyword>
<dbReference type="RefSeq" id="WP_192818551.1">
    <property type="nucleotide sequence ID" value="NZ_CP062310.1"/>
</dbReference>
<proteinExistence type="predicted"/>